<dbReference type="InterPro" id="IPR000160">
    <property type="entry name" value="GGDEF_dom"/>
</dbReference>
<name>A0A178MBW7_9PROT</name>
<gene>
    <name evidence="4" type="ORF">A6A05_16825</name>
</gene>
<dbReference type="AlphaFoldDB" id="A0A178MBW7"/>
<dbReference type="RefSeq" id="WP_068504059.1">
    <property type="nucleotide sequence ID" value="NZ_LWQU01000183.1"/>
</dbReference>
<dbReference type="Gene3D" id="3.30.70.270">
    <property type="match status" value="1"/>
</dbReference>
<dbReference type="PANTHER" id="PTHR45138:SF9">
    <property type="entry name" value="DIGUANYLATE CYCLASE DGCM-RELATED"/>
    <property type="match status" value="1"/>
</dbReference>
<dbReference type="OrthoDB" id="9812260at2"/>
<dbReference type="CDD" id="cd01949">
    <property type="entry name" value="GGDEF"/>
    <property type="match status" value="1"/>
</dbReference>
<evidence type="ECO:0000259" key="3">
    <source>
        <dbReference type="PROSITE" id="PS50887"/>
    </source>
</evidence>
<dbReference type="Pfam" id="PF00990">
    <property type="entry name" value="GGDEF"/>
    <property type="match status" value="1"/>
</dbReference>
<dbReference type="InterPro" id="IPR050469">
    <property type="entry name" value="Diguanylate_Cyclase"/>
</dbReference>
<evidence type="ECO:0000256" key="2">
    <source>
        <dbReference type="ARBA" id="ARBA00034247"/>
    </source>
</evidence>
<dbReference type="GO" id="GO:0043709">
    <property type="term" value="P:cell adhesion involved in single-species biofilm formation"/>
    <property type="evidence" value="ECO:0007669"/>
    <property type="project" value="TreeGrafter"/>
</dbReference>
<dbReference type="NCBIfam" id="TIGR00254">
    <property type="entry name" value="GGDEF"/>
    <property type="match status" value="1"/>
</dbReference>
<dbReference type="EMBL" id="LWQU01000183">
    <property type="protein sequence ID" value="OAN45508.1"/>
    <property type="molecule type" value="Genomic_DNA"/>
</dbReference>
<dbReference type="SMART" id="SM00267">
    <property type="entry name" value="GGDEF"/>
    <property type="match status" value="1"/>
</dbReference>
<dbReference type="PANTHER" id="PTHR45138">
    <property type="entry name" value="REGULATORY COMPONENTS OF SENSORY TRANSDUCTION SYSTEM"/>
    <property type="match status" value="1"/>
</dbReference>
<dbReference type="GO" id="GO:0005886">
    <property type="term" value="C:plasma membrane"/>
    <property type="evidence" value="ECO:0007669"/>
    <property type="project" value="TreeGrafter"/>
</dbReference>
<dbReference type="SUPFAM" id="SSF55073">
    <property type="entry name" value="Nucleotide cyclase"/>
    <property type="match status" value="1"/>
</dbReference>
<reference evidence="4 5" key="1">
    <citation type="submission" date="2016-04" db="EMBL/GenBank/DDBJ databases">
        <title>Draft genome sequence of freshwater magnetotactic bacteria Magnetospirillum marisnigri SP-1 and Magnetospirillum moscoviense BB-1.</title>
        <authorList>
            <person name="Koziaeva V."/>
            <person name="Dziuba M.V."/>
            <person name="Ivanov T.M."/>
            <person name="Kuznetsov B."/>
            <person name="Grouzdev D.S."/>
        </authorList>
    </citation>
    <scope>NUCLEOTIDE SEQUENCE [LARGE SCALE GENOMIC DNA]</scope>
    <source>
        <strain evidence="4 5">BB-1</strain>
    </source>
</reference>
<accession>A0A178MBW7</accession>
<dbReference type="GO" id="GO:1902201">
    <property type="term" value="P:negative regulation of bacterial-type flagellum-dependent cell motility"/>
    <property type="evidence" value="ECO:0007669"/>
    <property type="project" value="TreeGrafter"/>
</dbReference>
<dbReference type="InterPro" id="IPR029787">
    <property type="entry name" value="Nucleotide_cyclase"/>
</dbReference>
<dbReference type="PROSITE" id="PS50887">
    <property type="entry name" value="GGDEF"/>
    <property type="match status" value="1"/>
</dbReference>
<protein>
    <recommendedName>
        <fullName evidence="1">diguanylate cyclase</fullName>
        <ecNumber evidence="1">2.7.7.65</ecNumber>
    </recommendedName>
</protein>
<dbReference type="STRING" id="1437059.A6A05_16825"/>
<dbReference type="FunFam" id="3.30.70.270:FF:000001">
    <property type="entry name" value="Diguanylate cyclase domain protein"/>
    <property type="match status" value="1"/>
</dbReference>
<dbReference type="InterPro" id="IPR043128">
    <property type="entry name" value="Rev_trsase/Diguanyl_cyclase"/>
</dbReference>
<dbReference type="Proteomes" id="UP000078543">
    <property type="component" value="Unassembled WGS sequence"/>
</dbReference>
<comment type="catalytic activity">
    <reaction evidence="2">
        <text>2 GTP = 3',3'-c-di-GMP + 2 diphosphate</text>
        <dbReference type="Rhea" id="RHEA:24898"/>
        <dbReference type="ChEBI" id="CHEBI:33019"/>
        <dbReference type="ChEBI" id="CHEBI:37565"/>
        <dbReference type="ChEBI" id="CHEBI:58805"/>
        <dbReference type="EC" id="2.7.7.65"/>
    </reaction>
</comment>
<sequence>MPKLDGIDFKIESAIGHSVGALVSKVLEQQAQLADQRINQTLLTELVEQFVQSERELAEAHATVLAMSRTDGLTGIANRRWFDESLATELARAIRSKTRIGLLLMDIDCFKLFNDNYGHSAGDDCLRAVAQAVQAIVKRPPDLTARYGGEELVCILPDTDAEGVERVGNAILDAVRSLAIPHAFSKAIDIVTLSSGGVSIIPEEGMTPKQVIEAADAMLYISKEAGRNRLTIAPVPPPPPPVIEGAP</sequence>
<evidence type="ECO:0000313" key="5">
    <source>
        <dbReference type="Proteomes" id="UP000078543"/>
    </source>
</evidence>
<keyword evidence="5" id="KW-1185">Reference proteome</keyword>
<organism evidence="4 5">
    <name type="scientific">Magnetospirillum moscoviense</name>
    <dbReference type="NCBI Taxonomy" id="1437059"/>
    <lineage>
        <taxon>Bacteria</taxon>
        <taxon>Pseudomonadati</taxon>
        <taxon>Pseudomonadota</taxon>
        <taxon>Alphaproteobacteria</taxon>
        <taxon>Rhodospirillales</taxon>
        <taxon>Rhodospirillaceae</taxon>
        <taxon>Magnetospirillum</taxon>
    </lineage>
</organism>
<proteinExistence type="predicted"/>
<dbReference type="GO" id="GO:0052621">
    <property type="term" value="F:diguanylate cyclase activity"/>
    <property type="evidence" value="ECO:0007669"/>
    <property type="project" value="UniProtKB-EC"/>
</dbReference>
<feature type="domain" description="GGDEF" evidence="3">
    <location>
        <begin position="98"/>
        <end position="235"/>
    </location>
</feature>
<dbReference type="EC" id="2.7.7.65" evidence="1"/>
<evidence type="ECO:0000256" key="1">
    <source>
        <dbReference type="ARBA" id="ARBA00012528"/>
    </source>
</evidence>
<evidence type="ECO:0000313" key="4">
    <source>
        <dbReference type="EMBL" id="OAN45508.1"/>
    </source>
</evidence>
<comment type="caution">
    <text evidence="4">The sequence shown here is derived from an EMBL/GenBank/DDBJ whole genome shotgun (WGS) entry which is preliminary data.</text>
</comment>